<dbReference type="GO" id="GO:0071562">
    <property type="term" value="P:nucleus-vacuole junction assembly"/>
    <property type="evidence" value="ECO:0007669"/>
    <property type="project" value="InterPro"/>
</dbReference>
<dbReference type="InterPro" id="IPR045156">
    <property type="entry name" value="Vac8"/>
</dbReference>
<comment type="caution">
    <text evidence="4">The sequence shown here is derived from an EMBL/GenBank/DDBJ whole genome shotgun (WGS) entry which is preliminary data.</text>
</comment>
<name>A0A8J4BIW3_9CHLO</name>
<dbReference type="SUPFAM" id="SSF48371">
    <property type="entry name" value="ARM repeat"/>
    <property type="match status" value="2"/>
</dbReference>
<sequence length="1090" mass="111784">MHWLVAACGLVLWEAGRRRASKGRVVSVTQPALSSVYETSSCAHGASTLPNVGGLCIKQLKQELSIFLDSPSANSEHLRSLFRDGENSLPDLCRLLQASTDSEVLADATELLALLSPSRRGLQAAICEAGAVPMLLSLLASAGTPAPVNPHPRKWVGRGSLDRGPQIDNWGPRLKCPGTDYDQEKGRRLSRTASSASGVLRSEDSSSNQSSGNRGASGFGASPSGSSVGNAGNGSSDGGCIRSSCGNGGNESTSSSCRTRRSVSGQGLRAAVAAHNGMEEGTCGTLMDGVVIANVLRTLVNLTSNARAGAPVRQAILRDAPAVHALLGLLLVPEEDAHAWRKRSGSGKHEEEEKLGEAVAAASVATHCEWRTASYASRWHIAGLAAWLVAHLCSAPVGQLQLMQEGIVPALVLLVRRGRMAWTAAVAEERAALWWERTVRNGPLPTTAGPAMVAARGNLAPAEAGKKRVVAANADDRGAATAMPATARGQVPFISGGGVLPHVSSTLLYDAAAVAAASDGSPCASVMPFTIAAIQYGLMALVNITFDNSANQRAVVTSGMLAELEALFAALLQPEVLLLTPQSGDWTPGPSRPQEAHSETIQASFEEQMKTAHDNADCVYGGDIGDGGDDGGYNPPELELELSLRTGYLGIAKFAVWLVAHLSSSDPDLKADIAGPIFSFVPRLLDFLMLPDLDSKSAVTGGAVRGTAAAATVSVIVVRQYAAMALVNLTCGVPSTKAAVARAIDWDGMAELLQWLAEETERAAAAAAAVAAAAATTAAAGARMQPPVSDTGDGVGAPISDLLLYTVWLLQHLSLSPFAAAATDPRVISPLVALLDAPDAHVRLRASAAIGALCSASLPPADGPRVSGGPGAATSGGGAATSQPPPHRSAFLAAGGVQRLLVAARRERDPHLLAYAMLCLSSGVGDDVAAVAEAVGGGALGLLEVLLASEHPACLVPAAEALQALARGARAGLHRHSGREPAGAALLKRGDDVPVATATAAATTTTTAAAAAAAAAVSAAADYVPRSLLSRIVSVMLTHGDPSVRTAMNEALGALTALPGVRERYCAVFAETLRDLVNAAEVELQVIPVN</sequence>
<dbReference type="GO" id="GO:0043495">
    <property type="term" value="F:protein-membrane adaptor activity"/>
    <property type="evidence" value="ECO:0007669"/>
    <property type="project" value="InterPro"/>
</dbReference>
<evidence type="ECO:0000313" key="5">
    <source>
        <dbReference type="Proteomes" id="UP000747399"/>
    </source>
</evidence>
<dbReference type="InterPro" id="IPR011989">
    <property type="entry name" value="ARM-like"/>
</dbReference>
<protein>
    <submittedName>
        <fullName evidence="4">Uncharacterized protein</fullName>
    </submittedName>
</protein>
<evidence type="ECO:0000256" key="2">
    <source>
        <dbReference type="ARBA" id="ARBA00022737"/>
    </source>
</evidence>
<proteinExistence type="inferred from homology"/>
<feature type="compositionally biased region" description="Low complexity" evidence="3">
    <location>
        <begin position="205"/>
        <end position="230"/>
    </location>
</feature>
<comment type="similarity">
    <text evidence="1">Belongs to the beta-catenin family.</text>
</comment>
<dbReference type="InterPro" id="IPR016024">
    <property type="entry name" value="ARM-type_fold"/>
</dbReference>
<evidence type="ECO:0000256" key="3">
    <source>
        <dbReference type="SAM" id="MobiDB-lite"/>
    </source>
</evidence>
<gene>
    <name evidence="4" type="ORF">Vafri_17068</name>
</gene>
<accession>A0A8J4BIW3</accession>
<evidence type="ECO:0000313" key="4">
    <source>
        <dbReference type="EMBL" id="GIL63093.1"/>
    </source>
</evidence>
<reference evidence="4" key="1">
    <citation type="journal article" date="2021" name="Proc. Natl. Acad. Sci. U.S.A.">
        <title>Three genomes in the algal genus Volvox reveal the fate of a haploid sex-determining region after a transition to homothallism.</title>
        <authorList>
            <person name="Yamamoto K."/>
            <person name="Hamaji T."/>
            <person name="Kawai-Toyooka H."/>
            <person name="Matsuzaki R."/>
            <person name="Takahashi F."/>
            <person name="Nishimura Y."/>
            <person name="Kawachi M."/>
            <person name="Noguchi H."/>
            <person name="Minakuchi Y."/>
            <person name="Umen J.G."/>
            <person name="Toyoda A."/>
            <person name="Nozaki H."/>
        </authorList>
    </citation>
    <scope>NUCLEOTIDE SEQUENCE</scope>
    <source>
        <strain evidence="4">NIES-3780</strain>
    </source>
</reference>
<feature type="region of interest" description="Disordered" evidence="3">
    <location>
        <begin position="146"/>
        <end position="233"/>
    </location>
</feature>
<dbReference type="Gene3D" id="1.25.10.10">
    <property type="entry name" value="Leucine-rich Repeat Variant"/>
    <property type="match status" value="4"/>
</dbReference>
<dbReference type="PANTHER" id="PTHR47249">
    <property type="entry name" value="VACUOLAR PROTEIN 8"/>
    <property type="match status" value="1"/>
</dbReference>
<feature type="region of interest" description="Disordered" evidence="3">
    <location>
        <begin position="863"/>
        <end position="886"/>
    </location>
</feature>
<keyword evidence="5" id="KW-1185">Reference proteome</keyword>
<feature type="compositionally biased region" description="Gly residues" evidence="3">
    <location>
        <begin position="866"/>
        <end position="879"/>
    </location>
</feature>
<dbReference type="AlphaFoldDB" id="A0A8J4BIW3"/>
<dbReference type="EMBL" id="BNCO01000055">
    <property type="protein sequence ID" value="GIL63093.1"/>
    <property type="molecule type" value="Genomic_DNA"/>
</dbReference>
<keyword evidence="2" id="KW-0677">Repeat</keyword>
<dbReference type="PANTHER" id="PTHR47249:SF1">
    <property type="entry name" value="VACUOLAR PROTEIN 8"/>
    <property type="match status" value="1"/>
</dbReference>
<organism evidence="4 5">
    <name type="scientific">Volvox africanus</name>
    <dbReference type="NCBI Taxonomy" id="51714"/>
    <lineage>
        <taxon>Eukaryota</taxon>
        <taxon>Viridiplantae</taxon>
        <taxon>Chlorophyta</taxon>
        <taxon>core chlorophytes</taxon>
        <taxon>Chlorophyceae</taxon>
        <taxon>CS clade</taxon>
        <taxon>Chlamydomonadales</taxon>
        <taxon>Volvocaceae</taxon>
        <taxon>Volvox</taxon>
    </lineage>
</organism>
<dbReference type="Proteomes" id="UP000747399">
    <property type="component" value="Unassembled WGS sequence"/>
</dbReference>
<evidence type="ECO:0000256" key="1">
    <source>
        <dbReference type="ARBA" id="ARBA00005462"/>
    </source>
</evidence>